<sequence length="251" mass="26705">MLRTALRPRWLALLGAVLLVCVAFGFAGSWQLGVARDKGAERERREPASAPRVPVQQVAQPQRSFPAAGVGRRVSVEGAYDATRQVLVGDRSHPGVWVVTAVQVEGGWLPVVRGVVASSTAPVAPPSGTVRVEGVLQPDEAPPEAPVAGAVLSRLDAADLANRWGTPIYNGYVVLTAERATGAAGDPVQRVPAPAPAASGIAWRNAAYAVQWWVFAAFALVLWWKMVRQDHEDAQRALEPGRPGPQVQGVR</sequence>
<comment type="similarity">
    <text evidence="1">Belongs to the SURF1 family.</text>
</comment>
<keyword evidence="1" id="KW-0472">Membrane</keyword>
<comment type="caution">
    <text evidence="2">The sequence shown here is derived from an EMBL/GenBank/DDBJ whole genome shotgun (WGS) entry which is preliminary data.</text>
</comment>
<dbReference type="PROSITE" id="PS50895">
    <property type="entry name" value="SURF1"/>
    <property type="match status" value="1"/>
</dbReference>
<comment type="subcellular location">
    <subcellularLocation>
        <location evidence="1">Cell membrane</location>
        <topology evidence="1">Multi-pass membrane protein</topology>
    </subcellularLocation>
</comment>
<name>A0ABQ6JIT3_9ACTN</name>
<protein>
    <recommendedName>
        <fullName evidence="1">SURF1-like protein</fullName>
    </recommendedName>
</protein>
<keyword evidence="1" id="KW-1003">Cell membrane</keyword>
<proteinExistence type="inferred from homology"/>
<dbReference type="InterPro" id="IPR002994">
    <property type="entry name" value="Surf1/Shy1"/>
</dbReference>
<accession>A0ABQ6JIT3</accession>
<dbReference type="CDD" id="cd06662">
    <property type="entry name" value="SURF1"/>
    <property type="match status" value="1"/>
</dbReference>
<evidence type="ECO:0000313" key="2">
    <source>
        <dbReference type="EMBL" id="GMA88140.1"/>
    </source>
</evidence>
<organism evidence="2 3">
    <name type="scientific">Angustibacter aerolatus</name>
    <dbReference type="NCBI Taxonomy" id="1162965"/>
    <lineage>
        <taxon>Bacteria</taxon>
        <taxon>Bacillati</taxon>
        <taxon>Actinomycetota</taxon>
        <taxon>Actinomycetes</taxon>
        <taxon>Kineosporiales</taxon>
        <taxon>Kineosporiaceae</taxon>
    </lineage>
</organism>
<dbReference type="Proteomes" id="UP001157017">
    <property type="component" value="Unassembled WGS sequence"/>
</dbReference>
<gene>
    <name evidence="2" type="ORF">GCM10025868_33900</name>
</gene>
<dbReference type="EMBL" id="BSUZ01000001">
    <property type="protein sequence ID" value="GMA88140.1"/>
    <property type="molecule type" value="Genomic_DNA"/>
</dbReference>
<keyword evidence="3" id="KW-1185">Reference proteome</keyword>
<evidence type="ECO:0000313" key="3">
    <source>
        <dbReference type="Proteomes" id="UP001157017"/>
    </source>
</evidence>
<dbReference type="Pfam" id="PF02104">
    <property type="entry name" value="SURF1"/>
    <property type="match status" value="1"/>
</dbReference>
<evidence type="ECO:0000256" key="1">
    <source>
        <dbReference type="RuleBase" id="RU363076"/>
    </source>
</evidence>
<reference evidence="3" key="1">
    <citation type="journal article" date="2019" name="Int. J. Syst. Evol. Microbiol.">
        <title>The Global Catalogue of Microorganisms (GCM) 10K type strain sequencing project: providing services to taxonomists for standard genome sequencing and annotation.</title>
        <authorList>
            <consortium name="The Broad Institute Genomics Platform"/>
            <consortium name="The Broad Institute Genome Sequencing Center for Infectious Disease"/>
            <person name="Wu L."/>
            <person name="Ma J."/>
        </authorList>
    </citation>
    <scope>NUCLEOTIDE SEQUENCE [LARGE SCALE GENOMIC DNA]</scope>
    <source>
        <strain evidence="3">NBRC 108730</strain>
    </source>
</reference>